<gene>
    <name evidence="1" type="ORF">EI97DRAFT_77149</name>
</gene>
<dbReference type="RefSeq" id="XP_033653038.1">
    <property type="nucleotide sequence ID" value="XM_033803060.1"/>
</dbReference>
<proteinExistence type="predicted"/>
<keyword evidence="2" id="KW-1185">Reference proteome</keyword>
<name>A0A6A6JKT4_WESOR</name>
<accession>A0A6A6JKT4</accession>
<organism evidence="1 2">
    <name type="scientific">Westerdykella ornata</name>
    <dbReference type="NCBI Taxonomy" id="318751"/>
    <lineage>
        <taxon>Eukaryota</taxon>
        <taxon>Fungi</taxon>
        <taxon>Dikarya</taxon>
        <taxon>Ascomycota</taxon>
        <taxon>Pezizomycotina</taxon>
        <taxon>Dothideomycetes</taxon>
        <taxon>Pleosporomycetidae</taxon>
        <taxon>Pleosporales</taxon>
        <taxon>Sporormiaceae</taxon>
        <taxon>Westerdykella</taxon>
    </lineage>
</organism>
<dbReference type="EMBL" id="ML986497">
    <property type="protein sequence ID" value="KAF2275499.1"/>
    <property type="molecule type" value="Genomic_DNA"/>
</dbReference>
<evidence type="ECO:0000313" key="1">
    <source>
        <dbReference type="EMBL" id="KAF2275499.1"/>
    </source>
</evidence>
<dbReference type="GeneID" id="54556235"/>
<dbReference type="Proteomes" id="UP000800097">
    <property type="component" value="Unassembled WGS sequence"/>
</dbReference>
<protein>
    <submittedName>
        <fullName evidence="1">Uncharacterized protein</fullName>
    </submittedName>
</protein>
<dbReference type="AlphaFoldDB" id="A0A6A6JKT4"/>
<reference evidence="1" key="1">
    <citation type="journal article" date="2020" name="Stud. Mycol.">
        <title>101 Dothideomycetes genomes: a test case for predicting lifestyles and emergence of pathogens.</title>
        <authorList>
            <person name="Haridas S."/>
            <person name="Albert R."/>
            <person name="Binder M."/>
            <person name="Bloem J."/>
            <person name="Labutti K."/>
            <person name="Salamov A."/>
            <person name="Andreopoulos B."/>
            <person name="Baker S."/>
            <person name="Barry K."/>
            <person name="Bills G."/>
            <person name="Bluhm B."/>
            <person name="Cannon C."/>
            <person name="Castanera R."/>
            <person name="Culley D."/>
            <person name="Daum C."/>
            <person name="Ezra D."/>
            <person name="Gonzalez J."/>
            <person name="Henrissat B."/>
            <person name="Kuo A."/>
            <person name="Liang C."/>
            <person name="Lipzen A."/>
            <person name="Lutzoni F."/>
            <person name="Magnuson J."/>
            <person name="Mondo S."/>
            <person name="Nolan M."/>
            <person name="Ohm R."/>
            <person name="Pangilinan J."/>
            <person name="Park H.-J."/>
            <person name="Ramirez L."/>
            <person name="Alfaro M."/>
            <person name="Sun H."/>
            <person name="Tritt A."/>
            <person name="Yoshinaga Y."/>
            <person name="Zwiers L.-H."/>
            <person name="Turgeon B."/>
            <person name="Goodwin S."/>
            <person name="Spatafora J."/>
            <person name="Crous P."/>
            <person name="Grigoriev I."/>
        </authorList>
    </citation>
    <scope>NUCLEOTIDE SEQUENCE</scope>
    <source>
        <strain evidence="1">CBS 379.55</strain>
    </source>
</reference>
<sequence>MSGALWNVWTLIPRPEDGDAPPRGTHVGRFNFNGRNRTYDAACWCSSHHTRSSHQKTSEKACRVLARLWLLTCYIGTAVLPEGSAMGGKSCDKATSSIRSPIPSVGMWSEYRRLPVFRYLPFPRCSASKRRPLHIFRNTALAEASLWVGLHMKWLKSTDSKGLGSLQQAGSSPLHQRTR</sequence>
<evidence type="ECO:0000313" key="2">
    <source>
        <dbReference type="Proteomes" id="UP000800097"/>
    </source>
</evidence>